<evidence type="ECO:0000256" key="5">
    <source>
        <dbReference type="ARBA" id="ARBA00023242"/>
    </source>
</evidence>
<organism evidence="9 10">
    <name type="scientific">Stemphylium lycopersici</name>
    <name type="common">Tomato gray leaf spot disease fungus</name>
    <name type="synonym">Thyrospora lycopersici</name>
    <dbReference type="NCBI Taxonomy" id="183478"/>
    <lineage>
        <taxon>Eukaryota</taxon>
        <taxon>Fungi</taxon>
        <taxon>Dikarya</taxon>
        <taxon>Ascomycota</taxon>
        <taxon>Pezizomycotina</taxon>
        <taxon>Dothideomycetes</taxon>
        <taxon>Pleosporomycetidae</taxon>
        <taxon>Pleosporales</taxon>
        <taxon>Pleosporineae</taxon>
        <taxon>Pleosporaceae</taxon>
        <taxon>Stemphylium</taxon>
    </lineage>
</organism>
<feature type="compositionally biased region" description="Low complexity" evidence="6">
    <location>
        <begin position="1146"/>
        <end position="1165"/>
    </location>
</feature>
<keyword evidence="9" id="KW-0396">Initiation factor</keyword>
<reference evidence="10" key="1">
    <citation type="submission" date="2018-05" db="EMBL/GenBank/DDBJ databases">
        <title>Draft genome sequence of Stemphylium lycopersici strain CIDEFI 213.</title>
        <authorList>
            <person name="Medina R."/>
            <person name="Franco M.E.E."/>
            <person name="Lucentini C.G."/>
            <person name="Saparrat M.C.N."/>
            <person name="Balatti P.A."/>
        </authorList>
    </citation>
    <scope>NUCLEOTIDE SEQUENCE [LARGE SCALE GENOMIC DNA]</scope>
    <source>
        <strain evidence="10">CIDEFI 213</strain>
    </source>
</reference>
<dbReference type="GO" id="GO:0003743">
    <property type="term" value="F:translation initiation factor activity"/>
    <property type="evidence" value="ECO:0007669"/>
    <property type="project" value="UniProtKB-KW"/>
</dbReference>
<evidence type="ECO:0000256" key="2">
    <source>
        <dbReference type="ARBA" id="ARBA00022553"/>
    </source>
</evidence>
<dbReference type="Proteomes" id="UP000249619">
    <property type="component" value="Unassembled WGS sequence"/>
</dbReference>
<feature type="domain" description="B-block binding subunit of TFIIIC" evidence="7">
    <location>
        <begin position="219"/>
        <end position="287"/>
    </location>
</feature>
<keyword evidence="9" id="KW-0648">Protein biosynthesis</keyword>
<feature type="compositionally biased region" description="Polar residues" evidence="6">
    <location>
        <begin position="855"/>
        <end position="867"/>
    </location>
</feature>
<evidence type="ECO:0000313" key="10">
    <source>
        <dbReference type="Proteomes" id="UP000249619"/>
    </source>
</evidence>
<keyword evidence="10" id="KW-1185">Reference proteome</keyword>
<feature type="compositionally biased region" description="Basic and acidic residues" evidence="6">
    <location>
        <begin position="1615"/>
        <end position="1626"/>
    </location>
</feature>
<feature type="region of interest" description="Disordered" evidence="6">
    <location>
        <begin position="626"/>
        <end position="666"/>
    </location>
</feature>
<evidence type="ECO:0000259" key="7">
    <source>
        <dbReference type="Pfam" id="PF04182"/>
    </source>
</evidence>
<feature type="compositionally biased region" description="Basic and acidic residues" evidence="6">
    <location>
        <begin position="1677"/>
        <end position="1686"/>
    </location>
</feature>
<evidence type="ECO:0000256" key="3">
    <source>
        <dbReference type="ARBA" id="ARBA00023125"/>
    </source>
</evidence>
<feature type="compositionally biased region" description="Acidic residues" evidence="6">
    <location>
        <begin position="2367"/>
        <end position="2396"/>
    </location>
</feature>
<dbReference type="InterPro" id="IPR044210">
    <property type="entry name" value="Tfc3-like"/>
</dbReference>
<feature type="region of interest" description="Disordered" evidence="6">
    <location>
        <begin position="1469"/>
        <end position="1507"/>
    </location>
</feature>
<feature type="compositionally biased region" description="Polar residues" evidence="6">
    <location>
        <begin position="1478"/>
        <end position="1487"/>
    </location>
</feature>
<dbReference type="InterPro" id="IPR007309">
    <property type="entry name" value="TFIIIC_Bblock-bd"/>
</dbReference>
<evidence type="ECO:0000259" key="8">
    <source>
        <dbReference type="Pfam" id="PF20222"/>
    </source>
</evidence>
<evidence type="ECO:0000256" key="1">
    <source>
        <dbReference type="ARBA" id="ARBA00004123"/>
    </source>
</evidence>
<dbReference type="EMBL" id="QGDH01000103">
    <property type="protein sequence ID" value="RAR07213.1"/>
    <property type="molecule type" value="Genomic_DNA"/>
</dbReference>
<feature type="compositionally biased region" description="Polar residues" evidence="6">
    <location>
        <begin position="1704"/>
        <end position="1713"/>
    </location>
</feature>
<keyword evidence="3" id="KW-0238">DNA-binding</keyword>
<feature type="compositionally biased region" description="Polar residues" evidence="6">
    <location>
        <begin position="1096"/>
        <end position="1111"/>
    </location>
</feature>
<dbReference type="GO" id="GO:0042791">
    <property type="term" value="P:5S class rRNA transcription by RNA polymerase III"/>
    <property type="evidence" value="ECO:0007669"/>
    <property type="project" value="TreeGrafter"/>
</dbReference>
<feature type="domain" description="Transcription factor tau subunit sfc3/Tfc3 C-terminal" evidence="8">
    <location>
        <begin position="1782"/>
        <end position="2183"/>
    </location>
</feature>
<comment type="caution">
    <text evidence="9">The sequence shown here is derived from an EMBL/GenBank/DDBJ whole genome shotgun (WGS) entry which is preliminary data.</text>
</comment>
<sequence>MATGFDELLDFLLSEIALLGVQGASSADFRRFIKKFYGKSHDDTENEVGNQGGISLPADVLGRSFYERTWQWLTSHPDIRIVYQKEVRDYTLSEFEAAELHETGTTGDVHAAGPDQQMGTSSTGPVQPSKTLTALGEALRQRIREEKGLLKEPTDLSNQAMAPLPARRPPRNLPEALHTTTAVFDEPSSSMTAPRLYTSQGRVWQALTGHGIDLKKVPSMEFVLLSLIAARGAAGITQPELIGLSGQDKRSVPHRTDELARKNYISKYPVQSNKMRTSLCIHTKFVSQNAFIESSAVEDVYQEDGTFVVRSFAQLLYNKLGEGGIVPTRTIREKLGVPMSSWNKRATQGALIRLDQSGMIKRRRIRKKKTGDAWITCIQVMRAPRDEDLKNLGFRRTADLTDGSNTEPLDEDADGDSVMKDLEVDMLEDAETNADSQTLAQPVDEPKVIPPQWTPDRFLPNIVFDAVVLGGPEGWDSEALRDRIVGPFWRRPMESYFSRITNDWEKTQPIHLRHLAVIRDQGVTKEKKFLHYVYRTYANFEKAVELEYAHWGGVADLDSNEPFDPSRNHAMLDPWGFPIVKPGDLVRGSGSATLSEAGSAVVKPRKYGPRWDIALAQEIGYKKSYTPAPKIKTPHSSVKPKKPKVVKEKPARVAKAPKPPKASALSLTPDEKISLGLDPNARLGAKLQKQILAYRQMTGDPAALPDAVAPEKTSRQLSVPLMSKEERIAAGLSPRGRLGIEQENKIREERGLPTLVKKEKKRVTKFTKEATLLSKQQRISLGWKGHGRLPQDLIEGLRREREEGIALEDSKVILSFMDEMRAKATKPETPKKTTAPPGKSITPVGEQEQPLGNLDTDNVSKQNSTEPEAQEVLLSTGDLGKRKAEATVATPASRKKQRTKEATPQKSTPVPISSPTSSPADVAHPIRSGTLLANPDEHDTEVTTPLIVANVSEAAQSIPSAAEEYVPPNSEAACLPKPLEKTYMMPDTSKLDAAARTALKQYEQRTSPGIYLNPYMKQNVGRGRPRKAIMATFKLSRLAEMDWFKAADDQEHPMRGDDVAQIPGTPQTDVANQTEEAIGSRQTSCAADSTKLHVHTQPSADVETQQNLQSHTPPPSISDETILSEPRDLPATRGNSAEAPTQPVKDSATASNEAEADAAAVAVPSEAEDRPHSLLDTTERQPRPVASIPPRMVGGWAPINASERSRASSYHSPYADSSVEETRPSLPDASTAHGINAALTTATGLQLPTSERNDNHTLHGGLHSAIVEAPVPLLPGTKPRAKESGIGGSQRHFRQRIILDIIKRCNGVFPGGGEILRPFLTLWRERHAQIKEPSLSTISETLRSMACQPKFGLKHWNFAAQNKNTPGTTTRRMFTWANLTERSPEVLRLAHNMAQYSQQKEYTARVSEKSLLYYPDEIRDLIGEVVSYQPVQAAPKDESIVLNRLNPELEKQINDAKLRRRSELNKQKRLEEKARKVQNAQVEQALSKQPGDAPRAKRARLASLNDKSKHIRRAPLYTEGLGTLDDEFDDAETGGRDHSAAEKPGQISLVWTRPIVAPVPEREPVPEGDQFEDDESDDEPPDWVEQEMRGHVANAEAPIEEYPSKDVTTGEPDSAEARENLPKLPDDDASTEPATAQKNKKRVIIPVPRDQSSRKRVRLAPAAITDAQDGVNTPHSSSDDNAKSDSEAMDDREEDGKAVRRTANKQSVRTFQGRQRGKHGPPPTLLERLTGLTGDPNDPIYQPPQRGSRPGMPSRPWNERKKISINRHKKQLQYAEVIEQVDEFKKLFCTFVVVSSLSGEDGQMDWNLVQNAHANGKLFNLNRARQLWAWIQNHMPDQSLYLEAYEAGKVATIQDPETHDWAGLVRWAIRKCPYPDLPLPILQEAMQQLTIEESSYENLDRLQHSFTTPLHRSRTVTWSSEDKLLKARSWIRANTATPQALYDADLAHEKFKDLGETVLVHVVGDFVDKQHIRMRKLKRLLPGRNYNFTQALAKKYTRLFQLDDFMHAVEVKKKMDAAFTSEDPEMRSYNMSRCEEDGSFAAIMTMVSDGTVKLAPQLPPVHDDFNAPLPKLSAWGFCEGGYNHRAIDRSRLFWDIHVVPTDKYKFGNPLQTLPQPSPPTDNLNTAVWNTLPEPPLPGKHDASALLPIWSSIDGRNITWPWWYRVLNLVLQPLIFLAGATAADVLSHCPENTTELFEIELVLNWLESVGAVEKTIGGGYITLPGFWAAFGDRLHDTESDWFGEHVKRKAKNHEKQRWRMDYNLRHSTLQARATQRTDASVIHEEGDTAISDAGAVDTNTSRQILKNPKQQYRIMQQTLNTQQVQNEQDQSDPSITDQPTNVDWKAQLLAAAEPGASISRVSKTLDMSAEDVDMADADVDAEGEDIDAEGEDDDDMY</sequence>
<evidence type="ECO:0000313" key="9">
    <source>
        <dbReference type="EMBL" id="RAR07213.1"/>
    </source>
</evidence>
<dbReference type="GO" id="GO:0003677">
    <property type="term" value="F:DNA binding"/>
    <property type="evidence" value="ECO:0007669"/>
    <property type="project" value="UniProtKB-KW"/>
</dbReference>
<feature type="compositionally biased region" description="Low complexity" evidence="6">
    <location>
        <begin position="907"/>
        <end position="919"/>
    </location>
</feature>
<dbReference type="PANTHER" id="PTHR15180">
    <property type="entry name" value="GENERAL TRANSCRIPTION FACTOR 3C POLYPEPTIDE 1"/>
    <property type="match status" value="1"/>
</dbReference>
<proteinExistence type="predicted"/>
<feature type="region of interest" description="Disordered" evidence="6">
    <location>
        <begin position="1073"/>
        <end position="1227"/>
    </location>
</feature>
<feature type="region of interest" description="Disordered" evidence="6">
    <location>
        <begin position="822"/>
        <end position="923"/>
    </location>
</feature>
<feature type="compositionally biased region" description="Basic and acidic residues" evidence="6">
    <location>
        <begin position="1167"/>
        <end position="1182"/>
    </location>
</feature>
<dbReference type="Pfam" id="PF04182">
    <property type="entry name" value="B-block_TFIIIC"/>
    <property type="match status" value="1"/>
</dbReference>
<keyword evidence="4" id="KW-0804">Transcription</keyword>
<dbReference type="Pfam" id="PF20222">
    <property type="entry name" value="DUF6581"/>
    <property type="match status" value="1"/>
</dbReference>
<dbReference type="PANTHER" id="PTHR15180:SF1">
    <property type="entry name" value="GENERAL TRANSCRIPTION FACTOR 3C POLYPEPTIDE 1"/>
    <property type="match status" value="1"/>
</dbReference>
<feature type="region of interest" description="Disordered" evidence="6">
    <location>
        <begin position="1522"/>
        <end position="1758"/>
    </location>
</feature>
<name>A0A364MYF4_STELY</name>
<keyword evidence="2" id="KW-0597">Phosphoprotein</keyword>
<feature type="region of interest" description="Disordered" evidence="6">
    <location>
        <begin position="151"/>
        <end position="172"/>
    </location>
</feature>
<dbReference type="GO" id="GO:0000127">
    <property type="term" value="C:transcription factor TFIIIC complex"/>
    <property type="evidence" value="ECO:0007669"/>
    <property type="project" value="InterPro"/>
</dbReference>
<gene>
    <name evidence="9" type="ORF">DDE83_006586</name>
</gene>
<dbReference type="GO" id="GO:0005634">
    <property type="term" value="C:nucleus"/>
    <property type="evidence" value="ECO:0007669"/>
    <property type="project" value="UniProtKB-SubCell"/>
</dbReference>
<feature type="region of interest" description="Disordered" evidence="6">
    <location>
        <begin position="2354"/>
        <end position="2396"/>
    </location>
</feature>
<feature type="compositionally biased region" description="Acidic residues" evidence="6">
    <location>
        <begin position="1569"/>
        <end position="1585"/>
    </location>
</feature>
<dbReference type="InterPro" id="IPR046488">
    <property type="entry name" value="Sfc3/Tfc3_C"/>
</dbReference>
<feature type="compositionally biased region" description="Basic and acidic residues" evidence="6">
    <location>
        <begin position="822"/>
        <end position="831"/>
    </location>
</feature>
<dbReference type="GO" id="GO:0006384">
    <property type="term" value="P:transcription initiation at RNA polymerase III promoter"/>
    <property type="evidence" value="ECO:0007669"/>
    <property type="project" value="InterPro"/>
</dbReference>
<keyword evidence="5" id="KW-0539">Nucleus</keyword>
<comment type="subcellular location">
    <subcellularLocation>
        <location evidence="1">Nucleus</location>
    </subcellularLocation>
</comment>
<accession>A0A364MYF4</accession>
<dbReference type="STRING" id="183478.A0A364MYF4"/>
<evidence type="ECO:0000256" key="6">
    <source>
        <dbReference type="SAM" id="MobiDB-lite"/>
    </source>
</evidence>
<evidence type="ECO:0000256" key="4">
    <source>
        <dbReference type="ARBA" id="ARBA00023163"/>
    </source>
</evidence>
<feature type="compositionally biased region" description="Polar residues" evidence="6">
    <location>
        <begin position="1073"/>
        <end position="1087"/>
    </location>
</feature>
<protein>
    <submittedName>
        <fullName evidence="9">Tfiiic transcription initiation factor complex subunits protein</fullName>
    </submittedName>
</protein>